<dbReference type="PANTHER" id="PTHR42648:SF22">
    <property type="entry name" value="REVERSE TRANSCRIPTASE TY1_COPIA-TYPE DOMAIN-CONTAINING PROTEIN"/>
    <property type="match status" value="1"/>
</dbReference>
<dbReference type="PANTHER" id="PTHR42648">
    <property type="entry name" value="TRANSPOSASE, PUTATIVE-RELATED"/>
    <property type="match status" value="1"/>
</dbReference>
<dbReference type="GO" id="GO:0015074">
    <property type="term" value="P:DNA integration"/>
    <property type="evidence" value="ECO:0007669"/>
    <property type="project" value="InterPro"/>
</dbReference>
<keyword evidence="4" id="KW-1185">Reference proteome</keyword>
<name>A0A2P6R7K0_ROSCH</name>
<dbReference type="Pfam" id="PF25597">
    <property type="entry name" value="SH3_retrovirus"/>
    <property type="match status" value="1"/>
</dbReference>
<dbReference type="Gramene" id="PRQ42416">
    <property type="protein sequence ID" value="PRQ42416"/>
    <property type="gene ID" value="RchiOBHm_Chr3g0457411"/>
</dbReference>
<dbReference type="EMBL" id="PDCK01000041">
    <property type="protein sequence ID" value="PRQ42416.1"/>
    <property type="molecule type" value="Genomic_DNA"/>
</dbReference>
<dbReference type="AlphaFoldDB" id="A0A2P6R7K0"/>
<dbReference type="STRING" id="74649.A0A2P6R7K0"/>
<feature type="region of interest" description="Disordered" evidence="1">
    <location>
        <begin position="360"/>
        <end position="381"/>
    </location>
</feature>
<protein>
    <submittedName>
        <fullName evidence="3">Putative RNA-directed DNA polymerase</fullName>
        <ecNumber evidence="3">2.7.7.49</ecNumber>
    </submittedName>
</protein>
<keyword evidence="3" id="KW-0808">Transferase</keyword>
<dbReference type="InterPro" id="IPR036397">
    <property type="entry name" value="RNaseH_sf"/>
</dbReference>
<proteinExistence type="predicted"/>
<dbReference type="OMA" id="EEDIFWQ"/>
<evidence type="ECO:0000313" key="4">
    <source>
        <dbReference type="Proteomes" id="UP000238479"/>
    </source>
</evidence>
<evidence type="ECO:0000313" key="3">
    <source>
        <dbReference type="EMBL" id="PRQ42416.1"/>
    </source>
</evidence>
<evidence type="ECO:0000256" key="1">
    <source>
        <dbReference type="SAM" id="MobiDB-lite"/>
    </source>
</evidence>
<accession>A0A2P6R7K0</accession>
<dbReference type="Pfam" id="PF00665">
    <property type="entry name" value="rve"/>
    <property type="match status" value="1"/>
</dbReference>
<dbReference type="GO" id="GO:0003964">
    <property type="term" value="F:RNA-directed DNA polymerase activity"/>
    <property type="evidence" value="ECO:0007669"/>
    <property type="project" value="UniProtKB-KW"/>
</dbReference>
<feature type="domain" description="Integrase catalytic" evidence="2">
    <location>
        <begin position="39"/>
        <end position="205"/>
    </location>
</feature>
<comment type="caution">
    <text evidence="3">The sequence shown here is derived from an EMBL/GenBank/DDBJ whole genome shotgun (WGS) entry which is preliminary data.</text>
</comment>
<dbReference type="InterPro" id="IPR057670">
    <property type="entry name" value="SH3_retrovirus"/>
</dbReference>
<dbReference type="InterPro" id="IPR012337">
    <property type="entry name" value="RNaseH-like_sf"/>
</dbReference>
<reference evidence="3 4" key="1">
    <citation type="journal article" date="2018" name="Nat. Genet.">
        <title>The Rosa genome provides new insights in the design of modern roses.</title>
        <authorList>
            <person name="Bendahmane M."/>
        </authorList>
    </citation>
    <scope>NUCLEOTIDE SEQUENCE [LARGE SCALE GENOMIC DNA]</scope>
    <source>
        <strain evidence="4">cv. Old Blush</strain>
    </source>
</reference>
<keyword evidence="3" id="KW-0695">RNA-directed DNA polymerase</keyword>
<dbReference type="EC" id="2.7.7.49" evidence="3"/>
<dbReference type="PROSITE" id="PS50994">
    <property type="entry name" value="INTEGRASE"/>
    <property type="match status" value="1"/>
</dbReference>
<dbReference type="InterPro" id="IPR039537">
    <property type="entry name" value="Retrotran_Ty1/copia-like"/>
</dbReference>
<organism evidence="3 4">
    <name type="scientific">Rosa chinensis</name>
    <name type="common">China rose</name>
    <dbReference type="NCBI Taxonomy" id="74649"/>
    <lineage>
        <taxon>Eukaryota</taxon>
        <taxon>Viridiplantae</taxon>
        <taxon>Streptophyta</taxon>
        <taxon>Embryophyta</taxon>
        <taxon>Tracheophyta</taxon>
        <taxon>Spermatophyta</taxon>
        <taxon>Magnoliopsida</taxon>
        <taxon>eudicotyledons</taxon>
        <taxon>Gunneridae</taxon>
        <taxon>Pentapetalae</taxon>
        <taxon>rosids</taxon>
        <taxon>fabids</taxon>
        <taxon>Rosales</taxon>
        <taxon>Rosaceae</taxon>
        <taxon>Rosoideae</taxon>
        <taxon>Rosoideae incertae sedis</taxon>
        <taxon>Rosa</taxon>
    </lineage>
</organism>
<dbReference type="InterPro" id="IPR001584">
    <property type="entry name" value="Integrase_cat-core"/>
</dbReference>
<dbReference type="GO" id="GO:0003676">
    <property type="term" value="F:nucleic acid binding"/>
    <property type="evidence" value="ECO:0007669"/>
    <property type="project" value="InterPro"/>
</dbReference>
<sequence>MRKTMPSLFVGIDESTLHCETCVLAKSHRVNYPLSLSNKSSKPFEIIHSDVWGPSREPTVSGMRYFVLFIDNCTRLSWVALLKSKDGVFSAFQAFEKLIQTQFNGHIKVFRSDNGGEFVNHDFQEYFQEKGIIHQTTCPQTPEQNGVSERKNRHLLDIARALLFGAHMPKYLWGEAVQTASHLINRLPSSVLQGRIPFAVLSTHVSIPSFHNLPARVFGCVAFVHIPQNQRSKLDARALKCVFVGYGSHQKGYKCYHPPTRKFYVTMDVSFYEDMCYFSPNNTSLQGENEFFEEMCVGGELKKNKDAEEESIDIPESTSQITQIDQSIGGVDQLNEETSEIDRNVLDQSKDVFDQPISEAEENSIPAFPSSDTSPLDAELSGQEAPSQVCPVSSSSNPVESVSSTYVLPSRTTRGQPAKRYEPSITAKAKYPVSNFVSHHRKLWEIQCGPRQWRKKWRR</sequence>
<keyword evidence="3" id="KW-0548">Nucleotidyltransferase</keyword>
<evidence type="ECO:0000259" key="2">
    <source>
        <dbReference type="PROSITE" id="PS50994"/>
    </source>
</evidence>
<dbReference type="Proteomes" id="UP000238479">
    <property type="component" value="Chromosome 3"/>
</dbReference>
<dbReference type="Gene3D" id="3.30.420.10">
    <property type="entry name" value="Ribonuclease H-like superfamily/Ribonuclease H"/>
    <property type="match status" value="1"/>
</dbReference>
<gene>
    <name evidence="3" type="ORF">RchiOBHm_Chr3g0457411</name>
</gene>
<dbReference type="SUPFAM" id="SSF53098">
    <property type="entry name" value="Ribonuclease H-like"/>
    <property type="match status" value="1"/>
</dbReference>